<keyword evidence="2" id="KW-1185">Reference proteome</keyword>
<dbReference type="PANTHER" id="PTHR47326:SF1">
    <property type="entry name" value="HTH PSQ-TYPE DOMAIN-CONTAINING PROTEIN"/>
    <property type="match status" value="1"/>
</dbReference>
<organism evidence="1 2">
    <name type="scientific">Ooceraea biroi</name>
    <name type="common">Clonal raider ant</name>
    <name type="synonym">Cerapachys biroi</name>
    <dbReference type="NCBI Taxonomy" id="2015173"/>
    <lineage>
        <taxon>Eukaryota</taxon>
        <taxon>Metazoa</taxon>
        <taxon>Ecdysozoa</taxon>
        <taxon>Arthropoda</taxon>
        <taxon>Hexapoda</taxon>
        <taxon>Insecta</taxon>
        <taxon>Pterygota</taxon>
        <taxon>Neoptera</taxon>
        <taxon>Endopterygota</taxon>
        <taxon>Hymenoptera</taxon>
        <taxon>Apocrita</taxon>
        <taxon>Aculeata</taxon>
        <taxon>Formicoidea</taxon>
        <taxon>Formicidae</taxon>
        <taxon>Dorylinae</taxon>
        <taxon>Ooceraea</taxon>
    </lineage>
</organism>
<protein>
    <submittedName>
        <fullName evidence="1">Uncharacterized protein</fullName>
    </submittedName>
</protein>
<evidence type="ECO:0000313" key="1">
    <source>
        <dbReference type="EMBL" id="EZA55736.1"/>
    </source>
</evidence>
<accession>A0A026WJ94</accession>
<dbReference type="PANTHER" id="PTHR47326">
    <property type="entry name" value="TRANSPOSABLE ELEMENT TC3 TRANSPOSASE-LIKE PROTEIN"/>
    <property type="match status" value="1"/>
</dbReference>
<dbReference type="OrthoDB" id="7699088at2759"/>
<name>A0A026WJ94_OOCBI</name>
<dbReference type="Gene3D" id="3.30.420.10">
    <property type="entry name" value="Ribonuclease H-like superfamily/Ribonuclease H"/>
    <property type="match status" value="1"/>
</dbReference>
<gene>
    <name evidence="1" type="ORF">X777_04155</name>
</gene>
<dbReference type="GO" id="GO:0003676">
    <property type="term" value="F:nucleic acid binding"/>
    <property type="evidence" value="ECO:0007669"/>
    <property type="project" value="InterPro"/>
</dbReference>
<sequence>MKLVNTESAIITILVGKTRCITFCITKVIGEKGRLQKCFLLKHIRIRLKIQRDTDSFPVVYESMFVVRVSRPVFLTRDVSLRDSSIKLTIGALDKDPNWGRNVVRSFHQYQVASVSRLFISVSFSLILFTDEASFTNYGHVNVHYMHYWSIDNPHWVREVEYQRWSVNVWCGIIGDKIIGPYFINGTLNSIKYDDFIRNNLGILLEDV</sequence>
<dbReference type="AlphaFoldDB" id="A0A026WJ94"/>
<evidence type="ECO:0000313" key="2">
    <source>
        <dbReference type="Proteomes" id="UP000053097"/>
    </source>
</evidence>
<reference evidence="1 2" key="1">
    <citation type="journal article" date="2014" name="Curr. Biol.">
        <title>The genome of the clonal raider ant Cerapachys biroi.</title>
        <authorList>
            <person name="Oxley P.R."/>
            <person name="Ji L."/>
            <person name="Fetter-Pruneda I."/>
            <person name="McKenzie S.K."/>
            <person name="Li C."/>
            <person name="Hu H."/>
            <person name="Zhang G."/>
            <person name="Kronauer D.J."/>
        </authorList>
    </citation>
    <scope>NUCLEOTIDE SEQUENCE [LARGE SCALE GENOMIC DNA]</scope>
</reference>
<dbReference type="EMBL" id="KK107188">
    <property type="protein sequence ID" value="EZA55736.1"/>
    <property type="molecule type" value="Genomic_DNA"/>
</dbReference>
<dbReference type="InterPro" id="IPR036397">
    <property type="entry name" value="RNaseH_sf"/>
</dbReference>
<proteinExistence type="predicted"/>
<dbReference type="Proteomes" id="UP000053097">
    <property type="component" value="Unassembled WGS sequence"/>
</dbReference>